<dbReference type="Proteomes" id="UP000230392">
    <property type="component" value="Unassembled WGS sequence"/>
</dbReference>
<proteinExistence type="predicted"/>
<dbReference type="AlphaFoldDB" id="A0A2G9YAD8"/>
<protein>
    <submittedName>
        <fullName evidence="1">RNA polymerase sigma factor RpoS</fullName>
    </submittedName>
</protein>
<name>A0A2G9YAD8_9BACT</name>
<dbReference type="GO" id="GO:0003700">
    <property type="term" value="F:DNA-binding transcription factor activity"/>
    <property type="evidence" value="ECO:0007669"/>
    <property type="project" value="InterPro"/>
</dbReference>
<sequence length="48" mass="5262">EKGDESARAEIVQSCQRLVAKVARSYVHKSRLALSELMAEGYVGLLQA</sequence>
<evidence type="ECO:0000313" key="2">
    <source>
        <dbReference type="Proteomes" id="UP000230392"/>
    </source>
</evidence>
<feature type="non-terminal residue" evidence="1">
    <location>
        <position position="1"/>
    </location>
</feature>
<comment type="caution">
    <text evidence="1">The sequence shown here is derived from an EMBL/GenBank/DDBJ whole genome shotgun (WGS) entry which is preliminary data.</text>
</comment>
<feature type="non-terminal residue" evidence="1">
    <location>
        <position position="48"/>
    </location>
</feature>
<organism evidence="1 2">
    <name type="scientific">bacterium (Candidatus Ratteibacteria) CG23_combo_of_CG06-09_8_20_14_all_48_7</name>
    <dbReference type="NCBI Taxonomy" id="2014292"/>
    <lineage>
        <taxon>Bacteria</taxon>
        <taxon>Candidatus Ratteibacteria</taxon>
    </lineage>
</organism>
<gene>
    <name evidence="1" type="ORF">COX46_03810</name>
</gene>
<dbReference type="InterPro" id="IPR013325">
    <property type="entry name" value="RNA_pol_sigma_r2"/>
</dbReference>
<dbReference type="Gene3D" id="1.20.120.1810">
    <property type="match status" value="1"/>
</dbReference>
<reference evidence="1 2" key="1">
    <citation type="submission" date="2017-09" db="EMBL/GenBank/DDBJ databases">
        <title>Depth-based differentiation of microbial function through sediment-hosted aquifers and enrichment of novel symbionts in the deep terrestrial subsurface.</title>
        <authorList>
            <person name="Probst A.J."/>
            <person name="Ladd B."/>
            <person name="Jarett J.K."/>
            <person name="Geller-Mcgrath D.E."/>
            <person name="Sieber C.M."/>
            <person name="Emerson J.B."/>
            <person name="Anantharaman K."/>
            <person name="Thomas B.C."/>
            <person name="Malmstrom R."/>
            <person name="Stieglmeier M."/>
            <person name="Klingl A."/>
            <person name="Woyke T."/>
            <person name="Ryan C.M."/>
            <person name="Banfield J.F."/>
        </authorList>
    </citation>
    <scope>NUCLEOTIDE SEQUENCE [LARGE SCALE GENOMIC DNA]</scope>
    <source>
        <strain evidence="1">CG23_combo_of_CG06-09_8_20_14_all_48_7</strain>
    </source>
</reference>
<dbReference type="SUPFAM" id="SSF88946">
    <property type="entry name" value="Sigma2 domain of RNA polymerase sigma factors"/>
    <property type="match status" value="1"/>
</dbReference>
<accession>A0A2G9YAD8</accession>
<dbReference type="GO" id="GO:0006352">
    <property type="term" value="P:DNA-templated transcription initiation"/>
    <property type="evidence" value="ECO:0007669"/>
    <property type="project" value="InterPro"/>
</dbReference>
<dbReference type="EMBL" id="PCRF01000186">
    <property type="protein sequence ID" value="PIP16186.1"/>
    <property type="molecule type" value="Genomic_DNA"/>
</dbReference>
<evidence type="ECO:0000313" key="1">
    <source>
        <dbReference type="EMBL" id="PIP16186.1"/>
    </source>
</evidence>